<evidence type="ECO:0000256" key="3">
    <source>
        <dbReference type="ARBA" id="ARBA00008335"/>
    </source>
</evidence>
<dbReference type="SUPFAM" id="SSF103473">
    <property type="entry name" value="MFS general substrate transporter"/>
    <property type="match status" value="1"/>
</dbReference>
<evidence type="ECO:0000259" key="10">
    <source>
        <dbReference type="PROSITE" id="PS50850"/>
    </source>
</evidence>
<dbReference type="Pfam" id="PF07690">
    <property type="entry name" value="MFS_1"/>
    <property type="match status" value="1"/>
</dbReference>
<dbReference type="InterPro" id="IPR036259">
    <property type="entry name" value="MFS_trans_sf"/>
</dbReference>
<feature type="region of interest" description="Disordered" evidence="8">
    <location>
        <begin position="1"/>
        <end position="20"/>
    </location>
</feature>
<dbReference type="PROSITE" id="PS50850">
    <property type="entry name" value="MFS"/>
    <property type="match status" value="1"/>
</dbReference>
<evidence type="ECO:0000313" key="12">
    <source>
        <dbReference type="Proteomes" id="UP001174936"/>
    </source>
</evidence>
<evidence type="ECO:0000256" key="9">
    <source>
        <dbReference type="SAM" id="Phobius"/>
    </source>
</evidence>
<accession>A0AA39Y6E7</accession>
<evidence type="ECO:0000313" key="11">
    <source>
        <dbReference type="EMBL" id="KAK0646907.1"/>
    </source>
</evidence>
<gene>
    <name evidence="11" type="ORF">B0T16DRAFT_329708</name>
</gene>
<reference evidence="11" key="1">
    <citation type="submission" date="2023-06" db="EMBL/GenBank/DDBJ databases">
        <title>Genome-scale phylogeny and comparative genomics of the fungal order Sordariales.</title>
        <authorList>
            <consortium name="Lawrence Berkeley National Laboratory"/>
            <person name="Hensen N."/>
            <person name="Bonometti L."/>
            <person name="Westerberg I."/>
            <person name="Brannstrom I.O."/>
            <person name="Guillou S."/>
            <person name="Cros-Aarteil S."/>
            <person name="Calhoun S."/>
            <person name="Haridas S."/>
            <person name="Kuo A."/>
            <person name="Mondo S."/>
            <person name="Pangilinan J."/>
            <person name="Riley R."/>
            <person name="Labutti K."/>
            <person name="Andreopoulos B."/>
            <person name="Lipzen A."/>
            <person name="Chen C."/>
            <person name="Yanf M."/>
            <person name="Daum C."/>
            <person name="Ng V."/>
            <person name="Clum A."/>
            <person name="Steindorff A."/>
            <person name="Ohm R."/>
            <person name="Martin F."/>
            <person name="Silar P."/>
            <person name="Natvig D."/>
            <person name="Lalanne C."/>
            <person name="Gautier V."/>
            <person name="Ament-Velasquez S.L."/>
            <person name="Kruys A."/>
            <person name="Hutchinson M.I."/>
            <person name="Powell A.J."/>
            <person name="Barry K."/>
            <person name="Miller A.N."/>
            <person name="Grigoriev I.V."/>
            <person name="Debuchy R."/>
            <person name="Gladieux P."/>
            <person name="Thoren M.H."/>
            <person name="Johannesson H."/>
        </authorList>
    </citation>
    <scope>NUCLEOTIDE SEQUENCE</scope>
    <source>
        <strain evidence="11">SMH2532-1</strain>
    </source>
</reference>
<evidence type="ECO:0000256" key="8">
    <source>
        <dbReference type="SAM" id="MobiDB-lite"/>
    </source>
</evidence>
<feature type="transmembrane region" description="Helical" evidence="9">
    <location>
        <begin position="194"/>
        <end position="214"/>
    </location>
</feature>
<dbReference type="AlphaFoldDB" id="A0AA39Y6E7"/>
<feature type="transmembrane region" description="Helical" evidence="9">
    <location>
        <begin position="100"/>
        <end position="118"/>
    </location>
</feature>
<dbReference type="GO" id="GO:0000297">
    <property type="term" value="F:spermine transmembrane transporter activity"/>
    <property type="evidence" value="ECO:0007669"/>
    <property type="project" value="TreeGrafter"/>
</dbReference>
<feature type="transmembrane region" description="Helical" evidence="9">
    <location>
        <begin position="36"/>
        <end position="57"/>
    </location>
</feature>
<feature type="transmembrane region" description="Helical" evidence="9">
    <location>
        <begin position="130"/>
        <end position="148"/>
    </location>
</feature>
<dbReference type="PANTHER" id="PTHR23502:SF182">
    <property type="entry name" value="POLYAMINE TRANSPORTER, PUTATIVE-RELATED"/>
    <property type="match status" value="1"/>
</dbReference>
<dbReference type="EMBL" id="JAULSV010000004">
    <property type="protein sequence ID" value="KAK0646907.1"/>
    <property type="molecule type" value="Genomic_DNA"/>
</dbReference>
<comment type="subcellular location">
    <subcellularLocation>
        <location evidence="2">Cell membrane</location>
    </subcellularLocation>
    <subcellularLocation>
        <location evidence="1">Membrane</location>
        <topology evidence="1">Multi-pass membrane protein</topology>
    </subcellularLocation>
</comment>
<dbReference type="InterPro" id="IPR020846">
    <property type="entry name" value="MFS_dom"/>
</dbReference>
<dbReference type="InterPro" id="IPR011701">
    <property type="entry name" value="MFS"/>
</dbReference>
<evidence type="ECO:0000256" key="6">
    <source>
        <dbReference type="ARBA" id="ARBA00022989"/>
    </source>
</evidence>
<feature type="region of interest" description="Disordered" evidence="8">
    <location>
        <begin position="228"/>
        <end position="249"/>
    </location>
</feature>
<dbReference type="Proteomes" id="UP001174936">
    <property type="component" value="Unassembled WGS sequence"/>
</dbReference>
<protein>
    <submittedName>
        <fullName evidence="11">MFS transporter</fullName>
    </submittedName>
</protein>
<feature type="transmembrane region" description="Helical" evidence="9">
    <location>
        <begin position="160"/>
        <end position="182"/>
    </location>
</feature>
<dbReference type="PANTHER" id="PTHR23502">
    <property type="entry name" value="MAJOR FACILITATOR SUPERFAMILY"/>
    <property type="match status" value="1"/>
</dbReference>
<keyword evidence="7 9" id="KW-0472">Membrane</keyword>
<comment type="caution">
    <text evidence="11">The sequence shown here is derived from an EMBL/GenBank/DDBJ whole genome shotgun (WGS) entry which is preliminary data.</text>
</comment>
<sequence length="504" mass="54181">MGPLSAATATTGLDWTGPDDPENPQNWSLAKKSLHVAVPSFFCLSVSIASSLYVAGVSEISAVFDISETVALLGLSLYVVGLAFGPVLAAPISETLGRRAVYWVCLVLFSVFVTGAGASRTFASLVVCRFFAGFFGGSVLSVISGTNADIWMPLTRAPSAALMALSTAMGPSFGPVIGGFLAENQGLDWRWTQWVVLMFAGATLVGLLTQSETYKKTILLNRMKRGTKKSSSDAGAAQVTQEPSPTVSPPPLSARLRLLLVVTLTRPLRMLASEPIVFFFSLYSAFTVALLFVFFAAYPIVFARQYDFALHQIGLAFLSICVGCILGSAVHVVLDRAVYRPRVLASLAQGRRGLIPPEHRLYGAMAGGFGIPIGLLMFGWGAESRVSWVVPVMGGIPVGFGIILLFLSSAMYMVDTYAQTTAASALAANGFLRYLLSAALPLATPTMYNNLGIGWASTVLALVSIVMLPIPWVLFRYGPYIRRKSRFETTEFDSETTSFTQYRK</sequence>
<dbReference type="CDD" id="cd17323">
    <property type="entry name" value="MFS_Tpo1_MDR_like"/>
    <property type="match status" value="1"/>
</dbReference>
<comment type="similarity">
    <text evidence="3">Belongs to the major facilitator superfamily.</text>
</comment>
<dbReference type="FunFam" id="1.20.1250.20:FF:000082">
    <property type="entry name" value="MFS multidrug transporter, putative"/>
    <property type="match status" value="1"/>
</dbReference>
<keyword evidence="5 9" id="KW-0812">Transmembrane</keyword>
<proteinExistence type="inferred from homology"/>
<feature type="transmembrane region" description="Helical" evidence="9">
    <location>
        <begin position="313"/>
        <end position="334"/>
    </location>
</feature>
<evidence type="ECO:0000256" key="4">
    <source>
        <dbReference type="ARBA" id="ARBA00022475"/>
    </source>
</evidence>
<evidence type="ECO:0000256" key="1">
    <source>
        <dbReference type="ARBA" id="ARBA00004141"/>
    </source>
</evidence>
<keyword evidence="4" id="KW-1003">Cell membrane</keyword>
<feature type="transmembrane region" description="Helical" evidence="9">
    <location>
        <begin position="388"/>
        <end position="414"/>
    </location>
</feature>
<dbReference type="GO" id="GO:0015606">
    <property type="term" value="F:spermidine transmembrane transporter activity"/>
    <property type="evidence" value="ECO:0007669"/>
    <property type="project" value="TreeGrafter"/>
</dbReference>
<evidence type="ECO:0000256" key="7">
    <source>
        <dbReference type="ARBA" id="ARBA00023136"/>
    </source>
</evidence>
<dbReference type="Gene3D" id="1.20.1250.20">
    <property type="entry name" value="MFS general substrate transporter like domains"/>
    <property type="match status" value="1"/>
</dbReference>
<feature type="transmembrane region" description="Helical" evidence="9">
    <location>
        <begin position="455"/>
        <end position="475"/>
    </location>
</feature>
<organism evidence="11 12">
    <name type="scientific">Cercophora newfieldiana</name>
    <dbReference type="NCBI Taxonomy" id="92897"/>
    <lineage>
        <taxon>Eukaryota</taxon>
        <taxon>Fungi</taxon>
        <taxon>Dikarya</taxon>
        <taxon>Ascomycota</taxon>
        <taxon>Pezizomycotina</taxon>
        <taxon>Sordariomycetes</taxon>
        <taxon>Sordariomycetidae</taxon>
        <taxon>Sordariales</taxon>
        <taxon>Lasiosphaeriaceae</taxon>
        <taxon>Cercophora</taxon>
    </lineage>
</organism>
<feature type="transmembrane region" description="Helical" evidence="9">
    <location>
        <begin position="361"/>
        <end position="382"/>
    </location>
</feature>
<feature type="transmembrane region" description="Helical" evidence="9">
    <location>
        <begin position="276"/>
        <end position="301"/>
    </location>
</feature>
<keyword evidence="12" id="KW-1185">Reference proteome</keyword>
<evidence type="ECO:0000256" key="2">
    <source>
        <dbReference type="ARBA" id="ARBA00004236"/>
    </source>
</evidence>
<name>A0AA39Y6E7_9PEZI</name>
<evidence type="ECO:0000256" key="5">
    <source>
        <dbReference type="ARBA" id="ARBA00022692"/>
    </source>
</evidence>
<feature type="domain" description="Major facilitator superfamily (MFS) profile" evidence="10">
    <location>
        <begin position="33"/>
        <end position="479"/>
    </location>
</feature>
<keyword evidence="6 9" id="KW-1133">Transmembrane helix</keyword>
<dbReference type="GO" id="GO:0005886">
    <property type="term" value="C:plasma membrane"/>
    <property type="evidence" value="ECO:0007669"/>
    <property type="project" value="UniProtKB-SubCell"/>
</dbReference>
<feature type="transmembrane region" description="Helical" evidence="9">
    <location>
        <begin position="426"/>
        <end position="443"/>
    </location>
</feature>
<feature type="transmembrane region" description="Helical" evidence="9">
    <location>
        <begin position="69"/>
        <end position="88"/>
    </location>
</feature>